<dbReference type="InterPro" id="IPR045755">
    <property type="entry name" value="FtsL-like"/>
</dbReference>
<dbReference type="RefSeq" id="WP_012472763.1">
    <property type="nucleotide sequence ID" value="NC_010830.1"/>
</dbReference>
<organism evidence="2 3">
    <name type="scientific">Amoebophilus asiaticus (strain 5a2)</name>
    <dbReference type="NCBI Taxonomy" id="452471"/>
    <lineage>
        <taxon>Bacteria</taxon>
        <taxon>Pseudomonadati</taxon>
        <taxon>Bacteroidota</taxon>
        <taxon>Cytophagia</taxon>
        <taxon>Cytophagales</taxon>
        <taxon>Amoebophilaceae</taxon>
        <taxon>Candidatus Amoebophilus</taxon>
    </lineage>
</organism>
<dbReference type="Proteomes" id="UP000001227">
    <property type="component" value="Chromosome"/>
</dbReference>
<evidence type="ECO:0000313" key="2">
    <source>
        <dbReference type="EMBL" id="ACE05997.1"/>
    </source>
</evidence>
<keyword evidence="3" id="KW-1185">Reference proteome</keyword>
<accession>B3ERZ5</accession>
<protein>
    <recommendedName>
        <fullName evidence="4">Cell division protein FtsL</fullName>
    </recommendedName>
</protein>
<dbReference type="AlphaFoldDB" id="B3ERZ5"/>
<keyword evidence="1" id="KW-0812">Transmembrane</keyword>
<feature type="transmembrane region" description="Helical" evidence="1">
    <location>
        <begin position="37"/>
        <end position="58"/>
    </location>
</feature>
<reference evidence="2 3" key="1">
    <citation type="journal article" date="2010" name="J. Bacteriol.">
        <title>The genome of the amoeba symbiont 'Candidatus Amoebophilus asiaticus' reveals common mechanisms for host cell interaction among amoeba-associated bacteria.</title>
        <authorList>
            <person name="Schmitz-Esser S."/>
            <person name="Tischler P."/>
            <person name="Arnold R."/>
            <person name="Montanaro J."/>
            <person name="Wagner M."/>
            <person name="Rattei T."/>
            <person name="Horn M."/>
        </authorList>
    </citation>
    <scope>NUCLEOTIDE SEQUENCE [LARGE SCALE GENOMIC DNA]</scope>
    <source>
        <strain evidence="2 3">5a2</strain>
    </source>
</reference>
<keyword evidence="1" id="KW-0472">Membrane</keyword>
<dbReference type="KEGG" id="aas:Aasi_0596"/>
<name>B3ERZ5_AMOA5</name>
<evidence type="ECO:0008006" key="4">
    <source>
        <dbReference type="Google" id="ProtNLM"/>
    </source>
</evidence>
<dbReference type="EMBL" id="CP001102">
    <property type="protein sequence ID" value="ACE05997.1"/>
    <property type="molecule type" value="Genomic_DNA"/>
</dbReference>
<dbReference type="HOGENOM" id="CLU_110694_1_1_10"/>
<sequence length="118" mass="13594">MAKNAYKARKKKSGLFAYLERSLPFERLFMDGLPSRYIPVIAYSFLLGLIYVGNTHYYERTARKVDKLEQDIGALRMEFTSLKSSYMLDSKQSVVAQRVAPLGIHESNQPPFKIKLNQ</sequence>
<dbReference type="Pfam" id="PF19579">
    <property type="entry name" value="FtsL_2"/>
    <property type="match status" value="1"/>
</dbReference>
<dbReference type="eggNOG" id="ENOG50313N0">
    <property type="taxonomic scope" value="Bacteria"/>
</dbReference>
<evidence type="ECO:0000256" key="1">
    <source>
        <dbReference type="SAM" id="Phobius"/>
    </source>
</evidence>
<gene>
    <name evidence="2" type="ordered locus">Aasi_0596</name>
</gene>
<dbReference type="OrthoDB" id="981249at2"/>
<evidence type="ECO:0000313" key="3">
    <source>
        <dbReference type="Proteomes" id="UP000001227"/>
    </source>
</evidence>
<proteinExistence type="predicted"/>
<keyword evidence="1" id="KW-1133">Transmembrane helix</keyword>
<dbReference type="STRING" id="452471.Aasi_0596"/>